<gene>
    <name evidence="1" type="ORF">RM545_05095</name>
</gene>
<dbReference type="Gene3D" id="2.170.120.40">
    <property type="entry name" value="YbbR-like domain"/>
    <property type="match status" value="1"/>
</dbReference>
<dbReference type="Proteomes" id="UP001245285">
    <property type="component" value="Unassembled WGS sequence"/>
</dbReference>
<name>A0ABU3CI80_9FLAO</name>
<dbReference type="PANTHER" id="PTHR37804:SF1">
    <property type="entry name" value="CDAA REGULATORY PROTEIN CDAR"/>
    <property type="match status" value="1"/>
</dbReference>
<accession>A0ABU3CI80</accession>
<dbReference type="RefSeq" id="WP_311494241.1">
    <property type="nucleotide sequence ID" value="NZ_JAVRHO010000005.1"/>
</dbReference>
<dbReference type="InterPro" id="IPR053154">
    <property type="entry name" value="c-di-AMP_regulator"/>
</dbReference>
<dbReference type="EMBL" id="JAVRHO010000005">
    <property type="protein sequence ID" value="MDT0646058.1"/>
    <property type="molecule type" value="Genomic_DNA"/>
</dbReference>
<reference evidence="1 2" key="1">
    <citation type="submission" date="2023-09" db="EMBL/GenBank/DDBJ databases">
        <authorList>
            <person name="Rey-Velasco X."/>
        </authorList>
    </citation>
    <scope>NUCLEOTIDE SEQUENCE [LARGE SCALE GENOMIC DNA]</scope>
    <source>
        <strain evidence="1 2">F260</strain>
    </source>
</reference>
<evidence type="ECO:0000313" key="2">
    <source>
        <dbReference type="Proteomes" id="UP001245285"/>
    </source>
</evidence>
<proteinExistence type="predicted"/>
<protein>
    <submittedName>
        <fullName evidence="1">YbbR-like domain-containing protein</fullName>
    </submittedName>
</protein>
<dbReference type="PANTHER" id="PTHR37804">
    <property type="entry name" value="CDAA REGULATORY PROTEIN CDAR"/>
    <property type="match status" value="1"/>
</dbReference>
<sequence length="290" mass="33311">MTWLLVQLSKEYTQIIQIPVHYSNAPLDKSISEGKPESVPMRIQDQGFFIIYYQLFKPELNIDLADAEVQEGNLVYKIDSNLNEISEELQIDFENSTFLEDEIVIPFQPKKETRVAVVPNINVNYAVGYSAGENVRLEPDSITVSGPENIIDTISRVQTVNIQRNDVNRDISGTVPIDTTNLGMLNFYKTEVKYALEVEKFTEGSVQIPVEVINVPDNLNLSYFPKRILLYYQVNLEDYDKVKASDFRVVCDYSKVNEGEDYFIAEVVEKPDFVTQVRLSERKIQFVIKK</sequence>
<evidence type="ECO:0000313" key="1">
    <source>
        <dbReference type="EMBL" id="MDT0646058.1"/>
    </source>
</evidence>
<keyword evidence="2" id="KW-1185">Reference proteome</keyword>
<organism evidence="1 2">
    <name type="scientific">Autumnicola lenta</name>
    <dbReference type="NCBI Taxonomy" id="3075593"/>
    <lineage>
        <taxon>Bacteria</taxon>
        <taxon>Pseudomonadati</taxon>
        <taxon>Bacteroidota</taxon>
        <taxon>Flavobacteriia</taxon>
        <taxon>Flavobacteriales</taxon>
        <taxon>Flavobacteriaceae</taxon>
        <taxon>Autumnicola</taxon>
    </lineage>
</organism>
<comment type="caution">
    <text evidence="1">The sequence shown here is derived from an EMBL/GenBank/DDBJ whole genome shotgun (WGS) entry which is preliminary data.</text>
</comment>